<evidence type="ECO:0000313" key="1">
    <source>
        <dbReference type="EMBL" id="GGL96295.1"/>
    </source>
</evidence>
<comment type="caution">
    <text evidence="1">The sequence shown here is derived from an EMBL/GenBank/DDBJ whole genome shotgun (WGS) entry which is preliminary data.</text>
</comment>
<organism evidence="1 2">
    <name type="scientific">Nakamurella endophytica</name>
    <dbReference type="NCBI Taxonomy" id="1748367"/>
    <lineage>
        <taxon>Bacteria</taxon>
        <taxon>Bacillati</taxon>
        <taxon>Actinomycetota</taxon>
        <taxon>Actinomycetes</taxon>
        <taxon>Nakamurellales</taxon>
        <taxon>Nakamurellaceae</taxon>
        <taxon>Nakamurella</taxon>
    </lineage>
</organism>
<reference evidence="1" key="2">
    <citation type="submission" date="2020-09" db="EMBL/GenBank/DDBJ databases">
        <authorList>
            <person name="Sun Q."/>
            <person name="Zhou Y."/>
        </authorList>
    </citation>
    <scope>NUCLEOTIDE SEQUENCE</scope>
    <source>
        <strain evidence="1">CGMCC 4.7308</strain>
    </source>
</reference>
<keyword evidence="2" id="KW-1185">Reference proteome</keyword>
<reference evidence="1" key="1">
    <citation type="journal article" date="2014" name="Int. J. Syst. Evol. Microbiol.">
        <title>Complete genome sequence of Corynebacterium casei LMG S-19264T (=DSM 44701T), isolated from a smear-ripened cheese.</title>
        <authorList>
            <consortium name="US DOE Joint Genome Institute (JGI-PGF)"/>
            <person name="Walter F."/>
            <person name="Albersmeier A."/>
            <person name="Kalinowski J."/>
            <person name="Ruckert C."/>
        </authorList>
    </citation>
    <scope>NUCLEOTIDE SEQUENCE</scope>
    <source>
        <strain evidence="1">CGMCC 4.7308</strain>
    </source>
</reference>
<dbReference type="EMBL" id="BMNA01000003">
    <property type="protein sequence ID" value="GGL96295.1"/>
    <property type="molecule type" value="Genomic_DNA"/>
</dbReference>
<evidence type="ECO:0000313" key="2">
    <source>
        <dbReference type="Proteomes" id="UP000655208"/>
    </source>
</evidence>
<proteinExistence type="predicted"/>
<dbReference type="Proteomes" id="UP000655208">
    <property type="component" value="Unassembled WGS sequence"/>
</dbReference>
<dbReference type="RefSeq" id="WP_188940935.1">
    <property type="nucleotide sequence ID" value="NZ_BMNA01000003.1"/>
</dbReference>
<sequence length="107" mass="10931">MGSPFAQYPPDGLQSVGIGLTAVADEVRSGLHGAGEVTGLAADQHRIRVAVERFRDEWEASVRRLGESIGDFGVVSGRIGRLAAETDGALAAALAPGTPAIRPGGPV</sequence>
<dbReference type="AlphaFoldDB" id="A0A917SSC5"/>
<protein>
    <submittedName>
        <fullName evidence="1">Uncharacterized protein</fullName>
    </submittedName>
</protein>
<gene>
    <name evidence="1" type="ORF">GCM10011594_15020</name>
</gene>
<name>A0A917SSC5_9ACTN</name>
<accession>A0A917SSC5</accession>